<dbReference type="EMBL" id="HBIO01031709">
    <property type="protein sequence ID" value="CAE0479455.1"/>
    <property type="molecule type" value="Transcribed_RNA"/>
</dbReference>
<dbReference type="Gene3D" id="2.60.40.150">
    <property type="entry name" value="C2 domain"/>
    <property type="match status" value="1"/>
</dbReference>
<feature type="domain" description="C2" evidence="2">
    <location>
        <begin position="67"/>
        <end position="147"/>
    </location>
</feature>
<keyword evidence="1" id="KW-0732">Signal</keyword>
<dbReference type="SUPFAM" id="SSF49562">
    <property type="entry name" value="C2 domain (Calcium/lipid-binding domain, CaLB)"/>
    <property type="match status" value="1"/>
</dbReference>
<organism evidence="3">
    <name type="scientific">Chaetoceros debilis</name>
    <dbReference type="NCBI Taxonomy" id="122233"/>
    <lineage>
        <taxon>Eukaryota</taxon>
        <taxon>Sar</taxon>
        <taxon>Stramenopiles</taxon>
        <taxon>Ochrophyta</taxon>
        <taxon>Bacillariophyta</taxon>
        <taxon>Coscinodiscophyceae</taxon>
        <taxon>Chaetocerotophycidae</taxon>
        <taxon>Chaetocerotales</taxon>
        <taxon>Chaetocerotaceae</taxon>
        <taxon>Chaetoceros</taxon>
    </lineage>
</organism>
<feature type="signal peptide" evidence="1">
    <location>
        <begin position="1"/>
        <end position="20"/>
    </location>
</feature>
<protein>
    <recommendedName>
        <fullName evidence="2">C2 domain-containing protein</fullName>
    </recommendedName>
</protein>
<evidence type="ECO:0000259" key="2">
    <source>
        <dbReference type="Pfam" id="PF00168"/>
    </source>
</evidence>
<accession>A0A7S3QJF6</accession>
<dbReference type="Pfam" id="PF00168">
    <property type="entry name" value="C2"/>
    <property type="match status" value="1"/>
</dbReference>
<gene>
    <name evidence="3" type="ORF">CDEB00056_LOCUS24309</name>
</gene>
<dbReference type="InterPro" id="IPR035892">
    <property type="entry name" value="C2_domain_sf"/>
</dbReference>
<evidence type="ECO:0000313" key="3">
    <source>
        <dbReference type="EMBL" id="CAE0479455.1"/>
    </source>
</evidence>
<name>A0A7S3QJF6_9STRA</name>
<evidence type="ECO:0000256" key="1">
    <source>
        <dbReference type="SAM" id="SignalP"/>
    </source>
</evidence>
<feature type="chain" id="PRO_5030856687" description="C2 domain-containing protein" evidence="1">
    <location>
        <begin position="21"/>
        <end position="204"/>
    </location>
</feature>
<dbReference type="InterPro" id="IPR000008">
    <property type="entry name" value="C2_dom"/>
</dbReference>
<dbReference type="AlphaFoldDB" id="A0A7S3QJF6"/>
<reference evidence="3" key="1">
    <citation type="submission" date="2021-01" db="EMBL/GenBank/DDBJ databases">
        <authorList>
            <person name="Corre E."/>
            <person name="Pelletier E."/>
            <person name="Niang G."/>
            <person name="Scheremetjew M."/>
            <person name="Finn R."/>
            <person name="Kale V."/>
            <person name="Holt S."/>
            <person name="Cochrane G."/>
            <person name="Meng A."/>
            <person name="Brown T."/>
            <person name="Cohen L."/>
        </authorList>
    </citation>
    <scope>NUCLEOTIDE SEQUENCE</scope>
    <source>
        <strain evidence="3">MM31A-1</strain>
    </source>
</reference>
<proteinExistence type="predicted"/>
<sequence length="204" mass="22844">MYKQLSSYLCLAAIVSTVTAFAPLHSQASSTALFGFTDTVKQWNFLAPWTDRPYKGPECVVEIIGVDLNEKSNSNFDRFSKPDISVEVSHNKRTRKTQTEGNSFTPRYLWSAKMPYRSNRGFAFTVYENNVVKGDDIMGRAYISAEDAKEMIDEKLPAKLLSIGEGIGVVKVQIYATPQYLKEGDSDKIQLLEETGYINASKGE</sequence>